<evidence type="ECO:0000256" key="12">
    <source>
        <dbReference type="ARBA" id="ARBA00023172"/>
    </source>
</evidence>
<evidence type="ECO:0000256" key="10">
    <source>
        <dbReference type="ARBA" id="ARBA00022786"/>
    </source>
</evidence>
<evidence type="ECO:0000256" key="9">
    <source>
        <dbReference type="ARBA" id="ARBA00022771"/>
    </source>
</evidence>
<keyword evidence="14 15" id="KW-0539">Nucleus</keyword>
<dbReference type="Gene3D" id="3.90.1150.220">
    <property type="match status" value="1"/>
</dbReference>
<dbReference type="Proteomes" id="UP000634136">
    <property type="component" value="Unassembled WGS sequence"/>
</dbReference>
<reference evidence="18" key="1">
    <citation type="submission" date="2020-09" db="EMBL/GenBank/DDBJ databases">
        <title>Genome-Enabled Discovery of Anthraquinone Biosynthesis in Senna tora.</title>
        <authorList>
            <person name="Kang S.-H."/>
            <person name="Pandey R.P."/>
            <person name="Lee C.-M."/>
            <person name="Sim J.-S."/>
            <person name="Jeong J.-T."/>
            <person name="Choi B.-S."/>
            <person name="Jung M."/>
            <person name="Ginzburg D."/>
            <person name="Zhao K."/>
            <person name="Won S.Y."/>
            <person name="Oh T.-J."/>
            <person name="Yu Y."/>
            <person name="Kim N.-H."/>
            <person name="Lee O.R."/>
            <person name="Lee T.-H."/>
            <person name="Bashyal P."/>
            <person name="Kim T.-S."/>
            <person name="Lee W.-H."/>
            <person name="Kawkins C."/>
            <person name="Kim C.-K."/>
            <person name="Kim J.S."/>
            <person name="Ahn B.O."/>
            <person name="Rhee S.Y."/>
            <person name="Sohng J.K."/>
        </authorList>
    </citation>
    <scope>NUCLEOTIDE SEQUENCE</scope>
    <source>
        <tissue evidence="18">Leaf</tissue>
    </source>
</reference>
<dbReference type="FunFam" id="3.90.1150.220:FF:000002">
    <property type="entry name" value="Non-structural maintenance of chromosomes element 1"/>
    <property type="match status" value="1"/>
</dbReference>
<dbReference type="PANTHER" id="PTHR20973">
    <property type="entry name" value="NON-SMC ELEMENT 1-RELATED"/>
    <property type="match status" value="1"/>
</dbReference>
<evidence type="ECO:0000256" key="2">
    <source>
        <dbReference type="ARBA" id="ARBA00004123"/>
    </source>
</evidence>
<dbReference type="GO" id="GO:0030915">
    <property type="term" value="C:Smc5-Smc6 complex"/>
    <property type="evidence" value="ECO:0007669"/>
    <property type="project" value="UniProtKB-UniRule"/>
</dbReference>
<evidence type="ECO:0000313" key="18">
    <source>
        <dbReference type="EMBL" id="KAF7815474.1"/>
    </source>
</evidence>
<evidence type="ECO:0000256" key="5">
    <source>
        <dbReference type="ARBA" id="ARBA00019422"/>
    </source>
</evidence>
<dbReference type="EMBL" id="JAAIUW010000009">
    <property type="protein sequence ID" value="KAF7815474.1"/>
    <property type="molecule type" value="Genomic_DNA"/>
</dbReference>
<evidence type="ECO:0000256" key="7">
    <source>
        <dbReference type="ARBA" id="ARBA00022723"/>
    </source>
</evidence>
<comment type="subcellular location">
    <subcellularLocation>
        <location evidence="2 15">Nucleus</location>
    </subcellularLocation>
</comment>
<keyword evidence="10 15" id="KW-0833">Ubl conjugation pathway</keyword>
<keyword evidence="11 15" id="KW-0862">Zinc</keyword>
<keyword evidence="13 15" id="KW-0234">DNA repair</keyword>
<accession>A0A834TE35</accession>
<gene>
    <name evidence="18" type="ORF">G2W53_029443</name>
</gene>
<dbReference type="Pfam" id="PF08746">
    <property type="entry name" value="zf-RING-like"/>
    <property type="match status" value="1"/>
</dbReference>
<evidence type="ECO:0000256" key="4">
    <source>
        <dbReference type="ARBA" id="ARBA00012483"/>
    </source>
</evidence>
<evidence type="ECO:0000256" key="8">
    <source>
        <dbReference type="ARBA" id="ARBA00022763"/>
    </source>
</evidence>
<keyword evidence="9 15" id="KW-0863">Zinc-finger</keyword>
<dbReference type="InterPro" id="IPR013083">
    <property type="entry name" value="Znf_RING/FYVE/PHD"/>
</dbReference>
<comment type="catalytic activity">
    <reaction evidence="1 15">
        <text>S-ubiquitinyl-[E2 ubiquitin-conjugating enzyme]-L-cysteine + [acceptor protein]-L-lysine = [E2 ubiquitin-conjugating enzyme]-L-cysteine + N(6)-ubiquitinyl-[acceptor protein]-L-lysine.</text>
        <dbReference type="EC" id="2.3.2.27"/>
    </reaction>
</comment>
<evidence type="ECO:0000256" key="15">
    <source>
        <dbReference type="RuleBase" id="RU368018"/>
    </source>
</evidence>
<evidence type="ECO:0000256" key="6">
    <source>
        <dbReference type="ARBA" id="ARBA00022679"/>
    </source>
</evidence>
<keyword evidence="7 15" id="KW-0479">Metal-binding</keyword>
<evidence type="ECO:0000256" key="1">
    <source>
        <dbReference type="ARBA" id="ARBA00000900"/>
    </source>
</evidence>
<protein>
    <recommendedName>
        <fullName evidence="5 15">Non-structural maintenance of chromosomes element 1 homolog</fullName>
        <ecNumber evidence="4 15">2.3.2.27</ecNumber>
    </recommendedName>
</protein>
<dbReference type="Gene3D" id="1.10.10.10">
    <property type="entry name" value="Winged helix-like DNA-binding domain superfamily/Winged helix DNA-binding domain"/>
    <property type="match status" value="1"/>
</dbReference>
<evidence type="ECO:0000256" key="16">
    <source>
        <dbReference type="SAM" id="MobiDB-lite"/>
    </source>
</evidence>
<keyword evidence="8 15" id="KW-0227">DNA damage</keyword>
<evidence type="ECO:0000313" key="19">
    <source>
        <dbReference type="Proteomes" id="UP000634136"/>
    </source>
</evidence>
<name>A0A834TE35_9FABA</name>
<evidence type="ECO:0000256" key="14">
    <source>
        <dbReference type="ARBA" id="ARBA00023242"/>
    </source>
</evidence>
<dbReference type="PANTHER" id="PTHR20973:SF0">
    <property type="entry name" value="NON-STRUCTURAL MAINTENANCE OF CHROMOSOMES ELEMENT 1 HOMOLOG"/>
    <property type="match status" value="1"/>
</dbReference>
<organism evidence="18 19">
    <name type="scientific">Senna tora</name>
    <dbReference type="NCBI Taxonomy" id="362788"/>
    <lineage>
        <taxon>Eukaryota</taxon>
        <taxon>Viridiplantae</taxon>
        <taxon>Streptophyta</taxon>
        <taxon>Embryophyta</taxon>
        <taxon>Tracheophyta</taxon>
        <taxon>Spermatophyta</taxon>
        <taxon>Magnoliopsida</taxon>
        <taxon>eudicotyledons</taxon>
        <taxon>Gunneridae</taxon>
        <taxon>Pentapetalae</taxon>
        <taxon>rosids</taxon>
        <taxon>fabids</taxon>
        <taxon>Fabales</taxon>
        <taxon>Fabaceae</taxon>
        <taxon>Caesalpinioideae</taxon>
        <taxon>Cassia clade</taxon>
        <taxon>Senna</taxon>
    </lineage>
</organism>
<dbReference type="InterPro" id="IPR014857">
    <property type="entry name" value="Nse1_RING_C4HC3-type"/>
</dbReference>
<dbReference type="Pfam" id="PF07574">
    <property type="entry name" value="SMC_Nse1"/>
    <property type="match status" value="1"/>
</dbReference>
<feature type="region of interest" description="Disordered" evidence="16">
    <location>
        <begin position="259"/>
        <end position="353"/>
    </location>
</feature>
<dbReference type="AlphaFoldDB" id="A0A834TE35"/>
<dbReference type="OrthoDB" id="185455at2759"/>
<comment type="subunit">
    <text evidence="15">Component of the Smc5-Smc6 complex.</text>
</comment>
<dbReference type="FunFam" id="3.30.40.10:FF:000427">
    <property type="entry name" value="Non-structural maintenance of chromosomes element 1"/>
    <property type="match status" value="1"/>
</dbReference>
<dbReference type="GO" id="GO:0061630">
    <property type="term" value="F:ubiquitin protein ligase activity"/>
    <property type="evidence" value="ECO:0007669"/>
    <property type="project" value="UniProtKB-EC"/>
</dbReference>
<dbReference type="Gene3D" id="3.30.40.10">
    <property type="entry name" value="Zinc/RING finger domain, C3HC4 (zinc finger)"/>
    <property type="match status" value="1"/>
</dbReference>
<keyword evidence="6 15" id="KW-0808">Transferase</keyword>
<dbReference type="EC" id="2.3.2.27" evidence="4 15"/>
<dbReference type="CDD" id="cd16493">
    <property type="entry name" value="RING-CH-C4HC3_NSE1"/>
    <property type="match status" value="1"/>
</dbReference>
<comment type="caution">
    <text evidence="18">The sequence shown here is derived from an EMBL/GenBank/DDBJ whole genome shotgun (WGS) entry which is preliminary data.</text>
</comment>
<feature type="domain" description="Non-structural maintenance of chromosomes element 1 RING C4HC3-type" evidence="17">
    <location>
        <begin position="201"/>
        <end position="244"/>
    </location>
</feature>
<dbReference type="GO" id="GO:0005634">
    <property type="term" value="C:nucleus"/>
    <property type="evidence" value="ECO:0007669"/>
    <property type="project" value="UniProtKB-SubCell"/>
</dbReference>
<dbReference type="InterPro" id="IPR036388">
    <property type="entry name" value="WH-like_DNA-bd_sf"/>
</dbReference>
<dbReference type="InterPro" id="IPR011513">
    <property type="entry name" value="Nse1"/>
</dbReference>
<evidence type="ECO:0000256" key="3">
    <source>
        <dbReference type="ARBA" id="ARBA00010258"/>
    </source>
</evidence>
<evidence type="ECO:0000259" key="17">
    <source>
        <dbReference type="Pfam" id="PF08746"/>
    </source>
</evidence>
<keyword evidence="12 15" id="KW-0233">DNA recombination</keyword>
<sequence length="353" mass="39415">MTELSWRHQAIIQALLSRGPLKEKDFHSMFNGLTGKNPGNDQQAFQDYLLKINKALSYVHLELRGCMNQYDGQLYYGVVNTVSDEQSKLGTKYTVPQIAFYKAIIEAIVQDATAQGVVSNMDALNFKLDSQVTVASCSQSQAGHRDVPSALKYFTISQKEKTLDQLVQDKWLNLTDGNITLGVKSFLDLRSWFRNNDVPSCHVCNEAGIKADLCQNEACTVRIHHYCLKQLFSKRKSEKVCPSCGTQWKYTVPKAEAILTDDDNEPRASQPATGSTGRKRRTIRTVDENVVESSNQDEVNEEGTGSLLRSGLVRKRSKTERTNDSDIVGSGTSQSSTTAPEFRRVTRSSARQT</sequence>
<feature type="compositionally biased region" description="Polar residues" evidence="16">
    <location>
        <begin position="330"/>
        <end position="339"/>
    </location>
</feature>
<evidence type="ECO:0000256" key="11">
    <source>
        <dbReference type="ARBA" id="ARBA00022833"/>
    </source>
</evidence>
<evidence type="ECO:0000256" key="13">
    <source>
        <dbReference type="ARBA" id="ARBA00023204"/>
    </source>
</evidence>
<keyword evidence="19" id="KW-1185">Reference proteome</keyword>
<comment type="similarity">
    <text evidence="3 15">Belongs to the NSE1 family.</text>
</comment>
<proteinExistence type="inferred from homology"/>
<dbReference type="GO" id="GO:0008270">
    <property type="term" value="F:zinc ion binding"/>
    <property type="evidence" value="ECO:0007669"/>
    <property type="project" value="UniProtKB-KW"/>
</dbReference>
<dbReference type="GO" id="GO:0000724">
    <property type="term" value="P:double-strand break repair via homologous recombination"/>
    <property type="evidence" value="ECO:0007669"/>
    <property type="project" value="TreeGrafter"/>
</dbReference>